<dbReference type="EMBL" id="HBIW01004014">
    <property type="protein sequence ID" value="CAE0687863.1"/>
    <property type="molecule type" value="Transcribed_RNA"/>
</dbReference>
<dbReference type="InterPro" id="IPR038765">
    <property type="entry name" value="Papain-like_cys_pep_sf"/>
</dbReference>
<dbReference type="PANTHER" id="PTHR13312:SF0">
    <property type="entry name" value="UBIQUITIN THIOESTERASE OTU1"/>
    <property type="match status" value="1"/>
</dbReference>
<dbReference type="GO" id="GO:0005634">
    <property type="term" value="C:nucleus"/>
    <property type="evidence" value="ECO:0007669"/>
    <property type="project" value="TreeGrafter"/>
</dbReference>
<sequence>MECVRRSVPNDNSCLFYAVAYLVDGPDAVSDATQKELRRVCAEAATADPDPEARAVLLGSPVDEYAEWIQKPHNWGGEHEIIALANHFRRCICVVSADATLNYGDKGPTIYVLYTGTHYDPLVGLSDGAETPQFLDGAGAAFEAAARDIAVRHREKVARRDASEKIYRIRCCGCGAKLVDSDAFQAHCGEVEHGDDFAYECEDIFEATYDEEA</sequence>
<dbReference type="GO" id="GO:0036503">
    <property type="term" value="P:ERAD pathway"/>
    <property type="evidence" value="ECO:0007669"/>
    <property type="project" value="TreeGrafter"/>
</dbReference>
<keyword evidence="3" id="KW-0963">Cytoplasm</keyword>
<evidence type="ECO:0000313" key="6">
    <source>
        <dbReference type="EMBL" id="CAH0370431.1"/>
    </source>
</evidence>
<dbReference type="GO" id="GO:0030968">
    <property type="term" value="P:endoplasmic reticulum unfolded protein response"/>
    <property type="evidence" value="ECO:0007669"/>
    <property type="project" value="TreeGrafter"/>
</dbReference>
<keyword evidence="2 3" id="KW-0378">Hydrolase</keyword>
<dbReference type="Pfam" id="PF02338">
    <property type="entry name" value="OTU"/>
    <property type="match status" value="1"/>
</dbReference>
<dbReference type="EC" id="3.4.19.12" evidence="3"/>
<dbReference type="AlphaFoldDB" id="A0A7S3ZMC6"/>
<proteinExistence type="predicted"/>
<reference evidence="5" key="1">
    <citation type="submission" date="2021-01" db="EMBL/GenBank/DDBJ databases">
        <authorList>
            <person name="Corre E."/>
            <person name="Pelletier E."/>
            <person name="Niang G."/>
            <person name="Scheremetjew M."/>
            <person name="Finn R."/>
            <person name="Kale V."/>
            <person name="Holt S."/>
            <person name="Cochrane G."/>
            <person name="Meng A."/>
            <person name="Brown T."/>
            <person name="Cohen L."/>
        </authorList>
    </citation>
    <scope>NUCLEOTIDE SEQUENCE</scope>
    <source>
        <strain evidence="5">CCMP1756</strain>
    </source>
</reference>
<accession>A0A7S3ZMC6</accession>
<name>A0A7S3ZMC6_9STRA</name>
<dbReference type="EMBL" id="CAKKNE010000003">
    <property type="protein sequence ID" value="CAH0370431.1"/>
    <property type="molecule type" value="Genomic_DNA"/>
</dbReference>
<feature type="domain" description="OTU" evidence="4">
    <location>
        <begin position="3"/>
        <end position="125"/>
    </location>
</feature>
<dbReference type="PANTHER" id="PTHR13312">
    <property type="entry name" value="HIV-INDUCED PROTEIN-7-LIKE PROTEASE"/>
    <property type="match status" value="1"/>
</dbReference>
<organism evidence="5">
    <name type="scientific">Pelagomonas calceolata</name>
    <dbReference type="NCBI Taxonomy" id="35677"/>
    <lineage>
        <taxon>Eukaryota</taxon>
        <taxon>Sar</taxon>
        <taxon>Stramenopiles</taxon>
        <taxon>Ochrophyta</taxon>
        <taxon>Pelagophyceae</taxon>
        <taxon>Pelagomonadales</taxon>
        <taxon>Pelagomonadaceae</taxon>
        <taxon>Pelagomonas</taxon>
    </lineage>
</organism>
<evidence type="ECO:0000313" key="7">
    <source>
        <dbReference type="Proteomes" id="UP000789595"/>
    </source>
</evidence>
<dbReference type="Gene3D" id="3.90.70.80">
    <property type="match status" value="1"/>
</dbReference>
<dbReference type="SUPFAM" id="SSF54001">
    <property type="entry name" value="Cysteine proteinases"/>
    <property type="match status" value="1"/>
</dbReference>
<dbReference type="PROSITE" id="PS50802">
    <property type="entry name" value="OTU"/>
    <property type="match status" value="1"/>
</dbReference>
<comment type="subcellular location">
    <subcellularLocation>
        <location evidence="3">Cytoplasm</location>
    </subcellularLocation>
</comment>
<reference evidence="6" key="2">
    <citation type="submission" date="2021-11" db="EMBL/GenBank/DDBJ databases">
        <authorList>
            <consortium name="Genoscope - CEA"/>
            <person name="William W."/>
        </authorList>
    </citation>
    <scope>NUCLEOTIDE SEQUENCE</scope>
</reference>
<dbReference type="OrthoDB" id="65596at2759"/>
<protein>
    <recommendedName>
        <fullName evidence="3">Ubiquitin thioesterase OTU</fullName>
        <ecNumber evidence="3">3.4.19.12</ecNumber>
    </recommendedName>
</protein>
<evidence type="ECO:0000313" key="5">
    <source>
        <dbReference type="EMBL" id="CAE0687863.1"/>
    </source>
</evidence>
<keyword evidence="3" id="KW-0645">Protease</keyword>
<evidence type="ECO:0000259" key="4">
    <source>
        <dbReference type="PROSITE" id="PS50802"/>
    </source>
</evidence>
<dbReference type="InterPro" id="IPR003323">
    <property type="entry name" value="OTU_dom"/>
</dbReference>
<comment type="catalytic activity">
    <reaction evidence="1 3">
        <text>Thiol-dependent hydrolysis of ester, thioester, amide, peptide and isopeptide bonds formed by the C-terminal Gly of ubiquitin (a 76-residue protein attached to proteins as an intracellular targeting signal).</text>
        <dbReference type="EC" id="3.4.19.12"/>
    </reaction>
</comment>
<gene>
    <name evidence="5" type="ORF">PCAL00307_LOCUS3297</name>
    <name evidence="6" type="ORF">PECAL_3P03190</name>
</gene>
<dbReference type="Proteomes" id="UP000789595">
    <property type="component" value="Unassembled WGS sequence"/>
</dbReference>
<keyword evidence="3" id="KW-0788">Thiol protease</keyword>
<dbReference type="GO" id="GO:0005829">
    <property type="term" value="C:cytosol"/>
    <property type="evidence" value="ECO:0007669"/>
    <property type="project" value="TreeGrafter"/>
</dbReference>
<keyword evidence="3" id="KW-0833">Ubl conjugation pathway</keyword>
<evidence type="ECO:0000256" key="3">
    <source>
        <dbReference type="RuleBase" id="RU367104"/>
    </source>
</evidence>
<dbReference type="GO" id="GO:0016579">
    <property type="term" value="P:protein deubiquitination"/>
    <property type="evidence" value="ECO:0007669"/>
    <property type="project" value="TreeGrafter"/>
</dbReference>
<dbReference type="GO" id="GO:0004843">
    <property type="term" value="F:cysteine-type deubiquitinase activity"/>
    <property type="evidence" value="ECO:0007669"/>
    <property type="project" value="UniProtKB-UniRule"/>
</dbReference>
<evidence type="ECO:0000256" key="1">
    <source>
        <dbReference type="ARBA" id="ARBA00000707"/>
    </source>
</evidence>
<comment type="function">
    <text evidence="3">Hydrolase that can remove conjugated ubiquitin from proteins and may therefore play an important regulatory role at the level of protein turnover by preventing degradation.</text>
</comment>
<evidence type="ECO:0000256" key="2">
    <source>
        <dbReference type="ARBA" id="ARBA00022801"/>
    </source>
</evidence>
<keyword evidence="7" id="KW-1185">Reference proteome</keyword>